<dbReference type="EMBL" id="JAHHHN010000017">
    <property type="protein sequence ID" value="MBW4564006.1"/>
    <property type="molecule type" value="Genomic_DNA"/>
</dbReference>
<comment type="caution">
    <text evidence="1">The sequence shown here is derived from an EMBL/GenBank/DDBJ whole genome shotgun (WGS) entry which is preliminary data.</text>
</comment>
<reference evidence="1" key="2">
    <citation type="journal article" date="2022" name="Microbiol. Resour. Announc.">
        <title>Metagenome Sequencing to Explore Phylogenomics of Terrestrial Cyanobacteria.</title>
        <authorList>
            <person name="Ward R.D."/>
            <person name="Stajich J.E."/>
            <person name="Johansen J.R."/>
            <person name="Huntemann M."/>
            <person name="Clum A."/>
            <person name="Foster B."/>
            <person name="Foster B."/>
            <person name="Roux S."/>
            <person name="Palaniappan K."/>
            <person name="Varghese N."/>
            <person name="Mukherjee S."/>
            <person name="Reddy T.B.K."/>
            <person name="Daum C."/>
            <person name="Copeland A."/>
            <person name="Chen I.A."/>
            <person name="Ivanova N.N."/>
            <person name="Kyrpides N.C."/>
            <person name="Shapiro N."/>
            <person name="Eloe-Fadrosh E.A."/>
            <person name="Pietrasiak N."/>
        </authorList>
    </citation>
    <scope>NUCLEOTIDE SEQUENCE</scope>
    <source>
        <strain evidence="1">JT2-VF2</strain>
    </source>
</reference>
<evidence type="ECO:0000313" key="2">
    <source>
        <dbReference type="Proteomes" id="UP000715781"/>
    </source>
</evidence>
<gene>
    <name evidence="1" type="ORF">KME32_23275</name>
</gene>
<protein>
    <submittedName>
        <fullName evidence="1">Uncharacterized protein</fullName>
    </submittedName>
</protein>
<reference evidence="1" key="1">
    <citation type="submission" date="2021-05" db="EMBL/GenBank/DDBJ databases">
        <authorList>
            <person name="Pietrasiak N."/>
            <person name="Ward R."/>
            <person name="Stajich J.E."/>
            <person name="Kurbessoian T."/>
        </authorList>
    </citation>
    <scope>NUCLEOTIDE SEQUENCE</scope>
    <source>
        <strain evidence="1">JT2-VF2</strain>
    </source>
</reference>
<name>A0A951Q3F4_9NOST</name>
<dbReference type="Proteomes" id="UP000715781">
    <property type="component" value="Unassembled WGS sequence"/>
</dbReference>
<dbReference type="AlphaFoldDB" id="A0A951Q3F4"/>
<organism evidence="1 2">
    <name type="scientific">Mojavia pulchra JT2-VF2</name>
    <dbReference type="NCBI Taxonomy" id="287848"/>
    <lineage>
        <taxon>Bacteria</taxon>
        <taxon>Bacillati</taxon>
        <taxon>Cyanobacteriota</taxon>
        <taxon>Cyanophyceae</taxon>
        <taxon>Nostocales</taxon>
        <taxon>Nostocaceae</taxon>
    </lineage>
</organism>
<sequence length="84" mass="9603">MILPKFSEGQIVGFIGGKGIIKNYRPELDSWIYLVEMPMGSEPEMGRVGYETMIWLSEVDIFPLFNTFSDEVLNRKQKNLAIAC</sequence>
<evidence type="ECO:0000313" key="1">
    <source>
        <dbReference type="EMBL" id="MBW4564006.1"/>
    </source>
</evidence>
<proteinExistence type="predicted"/>
<accession>A0A951Q3F4</accession>